<evidence type="ECO:0000256" key="3">
    <source>
        <dbReference type="ARBA" id="ARBA00022840"/>
    </source>
</evidence>
<evidence type="ECO:0000259" key="4">
    <source>
        <dbReference type="SMART" id="SM00836"/>
    </source>
</evidence>
<feature type="domain" description="DALR anticodon binding" evidence="4">
    <location>
        <begin position="157"/>
        <end position="263"/>
    </location>
</feature>
<protein>
    <recommendedName>
        <fullName evidence="4">DALR anticodon binding domain-containing protein</fullName>
    </recommendedName>
</protein>
<evidence type="ECO:0000313" key="5">
    <source>
        <dbReference type="EMBL" id="GIH39626.1"/>
    </source>
</evidence>
<dbReference type="InterPro" id="IPR009080">
    <property type="entry name" value="tRNAsynth_Ia_anticodon-bd"/>
</dbReference>
<accession>A0ABQ4FXT2</accession>
<sequence>MTPARLTLLLGAPPVPRGSWAEEAVLASAAALRTTAGRGAVRAAAEPDVVRTPAEPGAVRAAAEPDVVRTPAEPGAVRDAAERAERIAGRLRGEDGVAEVRVGRDGFLSIVLAEPGEIVREIVEGRPEDAGAPTAPVVAPSAWPDAPLTWDNPGFVVRYAHARAVAVQRWAADLGVPAAGFRPGLLTDPGERAVLRLLAELPGRAASREPAWALYAERLALAYHDAHERAPAVPSGDRPAGQVHTARTWLAAAVRDVLRALIGPGLPDRV</sequence>
<organism evidence="5 6">
    <name type="scientific">Microbispora corallina</name>
    <dbReference type="NCBI Taxonomy" id="83302"/>
    <lineage>
        <taxon>Bacteria</taxon>
        <taxon>Bacillati</taxon>
        <taxon>Actinomycetota</taxon>
        <taxon>Actinomycetes</taxon>
        <taxon>Streptosporangiales</taxon>
        <taxon>Streptosporangiaceae</taxon>
        <taxon>Microbispora</taxon>
    </lineage>
</organism>
<dbReference type="EMBL" id="BOOC01000009">
    <property type="protein sequence ID" value="GIH39626.1"/>
    <property type="molecule type" value="Genomic_DNA"/>
</dbReference>
<dbReference type="SUPFAM" id="SSF47323">
    <property type="entry name" value="Anticodon-binding domain of a subclass of class I aminoacyl-tRNA synthetases"/>
    <property type="match status" value="1"/>
</dbReference>
<name>A0ABQ4FXT2_9ACTN</name>
<evidence type="ECO:0000256" key="2">
    <source>
        <dbReference type="ARBA" id="ARBA00022741"/>
    </source>
</evidence>
<reference evidence="5 6" key="1">
    <citation type="submission" date="2021-01" db="EMBL/GenBank/DDBJ databases">
        <title>Whole genome shotgun sequence of Microbispora corallina NBRC 16416.</title>
        <authorList>
            <person name="Komaki H."/>
            <person name="Tamura T."/>
        </authorList>
    </citation>
    <scope>NUCLEOTIDE SEQUENCE [LARGE SCALE GENOMIC DNA]</scope>
    <source>
        <strain evidence="5 6">NBRC 16416</strain>
    </source>
</reference>
<dbReference type="RefSeq" id="WP_204057135.1">
    <property type="nucleotide sequence ID" value="NZ_BOOC01000009.1"/>
</dbReference>
<dbReference type="InterPro" id="IPR008909">
    <property type="entry name" value="DALR_anticod-bd"/>
</dbReference>
<comment type="caution">
    <text evidence="5">The sequence shown here is derived from an EMBL/GenBank/DDBJ whole genome shotgun (WGS) entry which is preliminary data.</text>
</comment>
<dbReference type="Proteomes" id="UP000603904">
    <property type="component" value="Unassembled WGS sequence"/>
</dbReference>
<gene>
    <name evidence="5" type="ORF">Mco01_26260</name>
</gene>
<dbReference type="Gene3D" id="1.10.730.10">
    <property type="entry name" value="Isoleucyl-tRNA Synthetase, Domain 1"/>
    <property type="match status" value="1"/>
</dbReference>
<evidence type="ECO:0000313" key="6">
    <source>
        <dbReference type="Proteomes" id="UP000603904"/>
    </source>
</evidence>
<evidence type="ECO:0000256" key="1">
    <source>
        <dbReference type="ARBA" id="ARBA00022598"/>
    </source>
</evidence>
<keyword evidence="1" id="KW-0436">Ligase</keyword>
<keyword evidence="2" id="KW-0547">Nucleotide-binding</keyword>
<dbReference type="SMART" id="SM00836">
    <property type="entry name" value="DALR_1"/>
    <property type="match status" value="1"/>
</dbReference>
<keyword evidence="3" id="KW-0067">ATP-binding</keyword>
<keyword evidence="6" id="KW-1185">Reference proteome</keyword>
<proteinExistence type="predicted"/>